<evidence type="ECO:0000256" key="1">
    <source>
        <dbReference type="SAM" id="MobiDB-lite"/>
    </source>
</evidence>
<feature type="compositionally biased region" description="Pro residues" evidence="1">
    <location>
        <begin position="59"/>
        <end position="71"/>
    </location>
</feature>
<sequence length="270" mass="29574">MTDSTGSGPQQPQQPADIDPEQLRQFQEFQRFQEFQKFQQAQQGQSPLALPPGETGPSTNPPAVPPPPVQPPVQTVYVKPEPKPMWQVILGSRLVRRLVSLALTLLVFMFAANWAYDKFFGSDDEAADVARDSGGSTGNLIAPTSPYGLQGTIGLFYKHVSQDSPKQACNLFAENGSAKKKFTDAFKASDCESAIHTLHGKVLRVDQYEQPYFPDAMLKPPTTDRVQVSSCQDLKITGGPTLGKFVLAKQVNNTWIITDYEAEPADCVTG</sequence>
<dbReference type="OrthoDB" id="5181787at2"/>
<protein>
    <submittedName>
        <fullName evidence="3">Uncharacterized protein</fullName>
    </submittedName>
</protein>
<keyword evidence="2" id="KW-0472">Membrane</keyword>
<keyword evidence="2" id="KW-1133">Transmembrane helix</keyword>
<proteinExistence type="predicted"/>
<dbReference type="AlphaFoldDB" id="A0A2T0TCY8"/>
<evidence type="ECO:0000313" key="3">
    <source>
        <dbReference type="EMBL" id="PRY43520.1"/>
    </source>
</evidence>
<feature type="region of interest" description="Disordered" evidence="1">
    <location>
        <begin position="1"/>
        <end position="23"/>
    </location>
</feature>
<dbReference type="Proteomes" id="UP000239494">
    <property type="component" value="Unassembled WGS sequence"/>
</dbReference>
<gene>
    <name evidence="3" type="ORF">CLV43_103267</name>
</gene>
<reference evidence="3 4" key="1">
    <citation type="submission" date="2018-03" db="EMBL/GenBank/DDBJ databases">
        <title>Genomic Encyclopedia of Archaeal and Bacterial Type Strains, Phase II (KMG-II): from individual species to whole genera.</title>
        <authorList>
            <person name="Goeker M."/>
        </authorList>
    </citation>
    <scope>NUCLEOTIDE SEQUENCE [LARGE SCALE GENOMIC DNA]</scope>
    <source>
        <strain evidence="3 4">DSM 44720</strain>
    </source>
</reference>
<feature type="region of interest" description="Disordered" evidence="1">
    <location>
        <begin position="37"/>
        <end position="75"/>
    </location>
</feature>
<accession>A0A2T0TCY8</accession>
<feature type="transmembrane region" description="Helical" evidence="2">
    <location>
        <begin position="98"/>
        <end position="116"/>
    </location>
</feature>
<comment type="caution">
    <text evidence="3">The sequence shown here is derived from an EMBL/GenBank/DDBJ whole genome shotgun (WGS) entry which is preliminary data.</text>
</comment>
<evidence type="ECO:0000256" key="2">
    <source>
        <dbReference type="SAM" id="Phobius"/>
    </source>
</evidence>
<keyword evidence="4" id="KW-1185">Reference proteome</keyword>
<keyword evidence="2" id="KW-0812">Transmembrane</keyword>
<evidence type="ECO:0000313" key="4">
    <source>
        <dbReference type="Proteomes" id="UP000239494"/>
    </source>
</evidence>
<dbReference type="EMBL" id="PVTF01000003">
    <property type="protein sequence ID" value="PRY43520.1"/>
    <property type="molecule type" value="Genomic_DNA"/>
</dbReference>
<organism evidence="3 4">
    <name type="scientific">Umezawaea tangerina</name>
    <dbReference type="NCBI Taxonomy" id="84725"/>
    <lineage>
        <taxon>Bacteria</taxon>
        <taxon>Bacillati</taxon>
        <taxon>Actinomycetota</taxon>
        <taxon>Actinomycetes</taxon>
        <taxon>Pseudonocardiales</taxon>
        <taxon>Pseudonocardiaceae</taxon>
        <taxon>Umezawaea</taxon>
    </lineage>
</organism>
<dbReference type="RefSeq" id="WP_146174734.1">
    <property type="nucleotide sequence ID" value="NZ_PVTF01000003.1"/>
</dbReference>
<name>A0A2T0TCY8_9PSEU</name>